<dbReference type="EMBL" id="MN739882">
    <property type="protein sequence ID" value="QHT75801.1"/>
    <property type="molecule type" value="Genomic_DNA"/>
</dbReference>
<name>A0A6C0H5G4_9ZZZZ</name>
<dbReference type="AlphaFoldDB" id="A0A6C0H5G4"/>
<reference evidence="1" key="1">
    <citation type="journal article" date="2020" name="Nature">
        <title>Giant virus diversity and host interactions through global metagenomics.</title>
        <authorList>
            <person name="Schulz F."/>
            <person name="Roux S."/>
            <person name="Paez-Espino D."/>
            <person name="Jungbluth S."/>
            <person name="Walsh D.A."/>
            <person name="Denef V.J."/>
            <person name="McMahon K.D."/>
            <person name="Konstantinidis K.T."/>
            <person name="Eloe-Fadrosh E.A."/>
            <person name="Kyrpides N.C."/>
            <person name="Woyke T."/>
        </authorList>
    </citation>
    <scope>NUCLEOTIDE SEQUENCE</scope>
    <source>
        <strain evidence="1">GVMAG-M-3300023179-71</strain>
    </source>
</reference>
<evidence type="ECO:0000313" key="1">
    <source>
        <dbReference type="EMBL" id="QHT75801.1"/>
    </source>
</evidence>
<proteinExistence type="predicted"/>
<organism evidence="1">
    <name type="scientific">viral metagenome</name>
    <dbReference type="NCBI Taxonomy" id="1070528"/>
    <lineage>
        <taxon>unclassified sequences</taxon>
        <taxon>metagenomes</taxon>
        <taxon>organismal metagenomes</taxon>
    </lineage>
</organism>
<sequence>MSIIPKICLFKNNYLLFFLLVKKYNRKMIKNGYFYSYILL</sequence>
<protein>
    <submittedName>
        <fullName evidence="1">Uncharacterized protein</fullName>
    </submittedName>
</protein>
<accession>A0A6C0H5G4</accession>